<dbReference type="InterPro" id="IPR036513">
    <property type="entry name" value="STAS_dom_sf"/>
</dbReference>
<dbReference type="RefSeq" id="WP_223273681.1">
    <property type="nucleotide sequence ID" value="NZ_NGAF01000013.1"/>
</dbReference>
<dbReference type="GO" id="GO:0016020">
    <property type="term" value="C:membrane"/>
    <property type="evidence" value="ECO:0007669"/>
    <property type="project" value="UniProtKB-SubCell"/>
</dbReference>
<evidence type="ECO:0000256" key="3">
    <source>
        <dbReference type="ARBA" id="ARBA00022989"/>
    </source>
</evidence>
<accession>A0A231H1B1</accession>
<dbReference type="PANTHER" id="PTHR11814">
    <property type="entry name" value="SULFATE TRANSPORTER"/>
    <property type="match status" value="1"/>
</dbReference>
<dbReference type="AlphaFoldDB" id="A0A231H1B1"/>
<sequence length="571" mass="59158">MAARWVIFESLAGYRPQWLRADVVAGLTVWAVLVPEALAYASIAGVPPVVGLYAAVPSLVLYALAGSSRHLVVGPMSATAALSAAIVTPMAGADGGRYIALSAGLAIATGIVGLIAGAIRLGFVAAFISEPVLKGFIIGLALTIIIGQVPKLLGIPKHGGNFFEQAWGVLRHLGDAQWRTVVVGFVSLAIVLVVKRWLPLVPGSLLAVLIGIGAVAVFDLDERGVAIVGHIDAGLPALGLPDGLDVSNYIDLLGPAVGVLLIGFAEGLGAAKTYAAKAGYQIDANRELLGLGAANLGAGLASGMVVNGSLSKTAVNGSAGAKSQGSGLVVAALTVLTLLFLTGLFENLPEATLAGVVIAAVIELVDFTALRRLYRVWTQRLGGIYGKAARADFAAAVAAMIGVLLFDTLPGLLIGIGISMLLLVYRTSRPHVAPVVRSGTLWLDADRHPELTQRPDLVVVRVESGLFFANADYVRGRIEQLCTDRTRLVVLDAETSPSIDVTAAAMLADLRDDLGRRHIDFRIARSIGQFGDALGTAEAQATPVGLYPTVTAAVADLPAVDEHSDGTEPTR</sequence>
<dbReference type="CDD" id="cd07042">
    <property type="entry name" value="STAS_SulP_like_sulfate_transporter"/>
    <property type="match status" value="1"/>
</dbReference>
<dbReference type="SUPFAM" id="SSF52091">
    <property type="entry name" value="SpoIIaa-like"/>
    <property type="match status" value="1"/>
</dbReference>
<evidence type="ECO:0000313" key="7">
    <source>
        <dbReference type="EMBL" id="OXR42607.1"/>
    </source>
</evidence>
<feature type="transmembrane region" description="Helical" evidence="5">
    <location>
        <begin position="135"/>
        <end position="156"/>
    </location>
</feature>
<dbReference type="InterPro" id="IPR011547">
    <property type="entry name" value="SLC26A/SulP_dom"/>
</dbReference>
<dbReference type="EMBL" id="NGAF01000013">
    <property type="protein sequence ID" value="OXR42607.1"/>
    <property type="molecule type" value="Genomic_DNA"/>
</dbReference>
<dbReference type="GO" id="GO:0008271">
    <property type="term" value="F:secondary active sulfate transmembrane transporter activity"/>
    <property type="evidence" value="ECO:0007669"/>
    <property type="project" value="InterPro"/>
</dbReference>
<feature type="transmembrane region" description="Helical" evidence="5">
    <location>
        <begin position="176"/>
        <end position="193"/>
    </location>
</feature>
<protein>
    <submittedName>
        <fullName evidence="7">Putative sulfate transporter</fullName>
    </submittedName>
</protein>
<dbReference type="InterPro" id="IPR002645">
    <property type="entry name" value="STAS_dom"/>
</dbReference>
<gene>
    <name evidence="7" type="ORF">B7C42_05384</name>
</gene>
<evidence type="ECO:0000313" key="8">
    <source>
        <dbReference type="Proteomes" id="UP000215506"/>
    </source>
</evidence>
<evidence type="ECO:0000256" key="2">
    <source>
        <dbReference type="ARBA" id="ARBA00022692"/>
    </source>
</evidence>
<dbReference type="PROSITE" id="PS01130">
    <property type="entry name" value="SLC26A"/>
    <property type="match status" value="1"/>
</dbReference>
<feature type="transmembrane region" description="Helical" evidence="5">
    <location>
        <begin position="200"/>
        <end position="218"/>
    </location>
</feature>
<feature type="transmembrane region" description="Helical" evidence="5">
    <location>
        <begin position="391"/>
        <end position="424"/>
    </location>
</feature>
<feature type="transmembrane region" description="Helical" evidence="5">
    <location>
        <begin position="98"/>
        <end position="123"/>
    </location>
</feature>
<feature type="transmembrane region" description="Helical" evidence="5">
    <location>
        <begin position="351"/>
        <end position="370"/>
    </location>
</feature>
<dbReference type="Pfam" id="PF01740">
    <property type="entry name" value="STAS"/>
    <property type="match status" value="1"/>
</dbReference>
<feature type="transmembrane region" description="Helical" evidence="5">
    <location>
        <begin position="37"/>
        <end position="64"/>
    </location>
</feature>
<organism evidence="7 8">
    <name type="scientific">Nocardia cerradoensis</name>
    <dbReference type="NCBI Taxonomy" id="85688"/>
    <lineage>
        <taxon>Bacteria</taxon>
        <taxon>Bacillati</taxon>
        <taxon>Actinomycetota</taxon>
        <taxon>Actinomycetes</taxon>
        <taxon>Mycobacteriales</taxon>
        <taxon>Nocardiaceae</taxon>
        <taxon>Nocardia</taxon>
    </lineage>
</organism>
<keyword evidence="2 5" id="KW-0812">Transmembrane</keyword>
<evidence type="ECO:0000256" key="1">
    <source>
        <dbReference type="ARBA" id="ARBA00004141"/>
    </source>
</evidence>
<evidence type="ECO:0000256" key="4">
    <source>
        <dbReference type="ARBA" id="ARBA00023136"/>
    </source>
</evidence>
<feature type="transmembrane region" description="Helical" evidence="5">
    <location>
        <begin position="71"/>
        <end position="92"/>
    </location>
</feature>
<name>A0A231H1B1_9NOCA</name>
<keyword evidence="3 5" id="KW-1133">Transmembrane helix</keyword>
<evidence type="ECO:0000259" key="6">
    <source>
        <dbReference type="PROSITE" id="PS50801"/>
    </source>
</evidence>
<dbReference type="InterPro" id="IPR001902">
    <property type="entry name" value="SLC26A/SulP_fam"/>
</dbReference>
<comment type="caution">
    <text evidence="7">The sequence shown here is derived from an EMBL/GenBank/DDBJ whole genome shotgun (WGS) entry which is preliminary data.</text>
</comment>
<dbReference type="Proteomes" id="UP000215506">
    <property type="component" value="Unassembled WGS sequence"/>
</dbReference>
<feature type="domain" description="STAS" evidence="6">
    <location>
        <begin position="447"/>
        <end position="557"/>
    </location>
</feature>
<reference evidence="7 8" key="1">
    <citation type="submission" date="2017-07" db="EMBL/GenBank/DDBJ databases">
        <title>First draft Genome Sequence of Nocardia cerradoensis isolated from human infection.</title>
        <authorList>
            <person name="Carrasco G."/>
        </authorList>
    </citation>
    <scope>NUCLEOTIDE SEQUENCE [LARGE SCALE GENOMIC DNA]</scope>
    <source>
        <strain evidence="7 8">CNM20130759</strain>
    </source>
</reference>
<proteinExistence type="predicted"/>
<feature type="transmembrane region" description="Helical" evidence="5">
    <location>
        <begin position="327"/>
        <end position="345"/>
    </location>
</feature>
<dbReference type="PROSITE" id="PS50801">
    <property type="entry name" value="STAS"/>
    <property type="match status" value="1"/>
</dbReference>
<dbReference type="Gene3D" id="3.30.750.24">
    <property type="entry name" value="STAS domain"/>
    <property type="match status" value="1"/>
</dbReference>
<comment type="subcellular location">
    <subcellularLocation>
        <location evidence="1">Membrane</location>
        <topology evidence="1">Multi-pass membrane protein</topology>
    </subcellularLocation>
</comment>
<dbReference type="InterPro" id="IPR018045">
    <property type="entry name" value="S04_transporter_CS"/>
</dbReference>
<dbReference type="Pfam" id="PF00916">
    <property type="entry name" value="Sulfate_transp"/>
    <property type="match status" value="1"/>
</dbReference>
<keyword evidence="8" id="KW-1185">Reference proteome</keyword>
<evidence type="ECO:0000256" key="5">
    <source>
        <dbReference type="SAM" id="Phobius"/>
    </source>
</evidence>
<keyword evidence="4 5" id="KW-0472">Membrane</keyword>